<dbReference type="GO" id="GO:0006281">
    <property type="term" value="P:DNA repair"/>
    <property type="evidence" value="ECO:0007669"/>
    <property type="project" value="TreeGrafter"/>
</dbReference>
<dbReference type="GO" id="GO:0030896">
    <property type="term" value="C:checkpoint clamp complex"/>
    <property type="evidence" value="ECO:0007669"/>
    <property type="project" value="InterPro"/>
</dbReference>
<proteinExistence type="predicted"/>
<dbReference type="EMBL" id="JARQZJ010000100">
    <property type="protein sequence ID" value="KAK9886490.1"/>
    <property type="molecule type" value="Genomic_DNA"/>
</dbReference>
<evidence type="ECO:0000313" key="1">
    <source>
        <dbReference type="EMBL" id="KAK9886490.1"/>
    </source>
</evidence>
<dbReference type="Gene3D" id="3.70.10.10">
    <property type="match status" value="1"/>
</dbReference>
<dbReference type="Proteomes" id="UP001431783">
    <property type="component" value="Unassembled WGS sequence"/>
</dbReference>
<dbReference type="GO" id="GO:0031573">
    <property type="term" value="P:mitotic intra-S DNA damage checkpoint signaling"/>
    <property type="evidence" value="ECO:0007669"/>
    <property type="project" value="TreeGrafter"/>
</dbReference>
<name>A0AAW1V2P1_9CUCU</name>
<gene>
    <name evidence="1" type="ORF">WA026_016771</name>
</gene>
<protein>
    <recommendedName>
        <fullName evidence="3">Cell cycle checkpoint control protein</fullName>
    </recommendedName>
</protein>
<dbReference type="GO" id="GO:0000076">
    <property type="term" value="P:DNA replication checkpoint signaling"/>
    <property type="evidence" value="ECO:0007669"/>
    <property type="project" value="TreeGrafter"/>
</dbReference>
<evidence type="ECO:0000313" key="2">
    <source>
        <dbReference type="Proteomes" id="UP001431783"/>
    </source>
</evidence>
<reference evidence="1 2" key="1">
    <citation type="submission" date="2023-03" db="EMBL/GenBank/DDBJ databases">
        <title>Genome insight into feeding habits of ladybird beetles.</title>
        <authorList>
            <person name="Li H.-S."/>
            <person name="Huang Y.-H."/>
            <person name="Pang H."/>
        </authorList>
    </citation>
    <scope>NUCLEOTIDE SEQUENCE [LARGE SCALE GENOMIC DNA]</scope>
    <source>
        <strain evidence="1">SYSU_2023b</strain>
        <tissue evidence="1">Whole body</tissue>
    </source>
</reference>
<dbReference type="AlphaFoldDB" id="A0AAW1V2P1"/>
<keyword evidence="2" id="KW-1185">Reference proteome</keyword>
<sequence length="407" mass="45839">MNCIIPAQNTKVLSKAISALAKVGDEIYLEASRGRLKLTTLNMSKTVCAQCSFLESFFSSYDIKESELTKENKETLTCKLFMKSVLPLFKGNLEKKLDFLKIEFSTENDFIVFKMKYKFDQIVMIHKLRLMDLETLSIGIASSSGNNNLCASSSLLNQILSMFNLTDGEITLDIMSSRLIARNYYVGAASNPKLMRCEVKLGAGEFFIFDVKDETNINFALKPLRTVISFAETFNLQVGINFECGGKPLTLLMKNPTFEIHFIVSTLNPNNDAQSSMSSTSLPMSTQKTRRNLNITLEDQQALESENWDNVMELGNTSECGTNNNSFISMMNRANSDRSNMQRSKSNFYDKTSEFVVENSDNYLDIIPKSPESPRSKRIKLVFGRCYEPTICSPNLGQEIYGNSDSE</sequence>
<dbReference type="PANTHER" id="PTHR15237:SF0">
    <property type="entry name" value="CELL CYCLE CHECKPOINT CONTROL PROTEIN"/>
    <property type="match status" value="1"/>
</dbReference>
<dbReference type="InterPro" id="IPR046938">
    <property type="entry name" value="DNA_clamp_sf"/>
</dbReference>
<evidence type="ECO:0008006" key="3">
    <source>
        <dbReference type="Google" id="ProtNLM"/>
    </source>
</evidence>
<accession>A0AAW1V2P1</accession>
<dbReference type="PANTHER" id="PTHR15237">
    <property type="entry name" value="DNA REPAIR PROTEIN RAD9"/>
    <property type="match status" value="1"/>
</dbReference>
<comment type="caution">
    <text evidence="1">The sequence shown here is derived from an EMBL/GenBank/DDBJ whole genome shotgun (WGS) entry which is preliminary data.</text>
</comment>
<dbReference type="SUPFAM" id="SSF55979">
    <property type="entry name" value="DNA clamp"/>
    <property type="match status" value="1"/>
</dbReference>
<dbReference type="Pfam" id="PF04139">
    <property type="entry name" value="Rad9"/>
    <property type="match status" value="1"/>
</dbReference>
<organism evidence="1 2">
    <name type="scientific">Henosepilachna vigintioctopunctata</name>
    <dbReference type="NCBI Taxonomy" id="420089"/>
    <lineage>
        <taxon>Eukaryota</taxon>
        <taxon>Metazoa</taxon>
        <taxon>Ecdysozoa</taxon>
        <taxon>Arthropoda</taxon>
        <taxon>Hexapoda</taxon>
        <taxon>Insecta</taxon>
        <taxon>Pterygota</taxon>
        <taxon>Neoptera</taxon>
        <taxon>Endopterygota</taxon>
        <taxon>Coleoptera</taxon>
        <taxon>Polyphaga</taxon>
        <taxon>Cucujiformia</taxon>
        <taxon>Coccinelloidea</taxon>
        <taxon>Coccinellidae</taxon>
        <taxon>Epilachninae</taxon>
        <taxon>Epilachnini</taxon>
        <taxon>Henosepilachna</taxon>
    </lineage>
</organism>
<dbReference type="GO" id="GO:0071479">
    <property type="term" value="P:cellular response to ionizing radiation"/>
    <property type="evidence" value="ECO:0007669"/>
    <property type="project" value="TreeGrafter"/>
</dbReference>
<dbReference type="InterPro" id="IPR007268">
    <property type="entry name" value="Rad9/Ddc1"/>
</dbReference>